<reference evidence="1" key="3">
    <citation type="submission" date="2025-09" db="UniProtKB">
        <authorList>
            <consortium name="Ensembl"/>
        </authorList>
    </citation>
    <scope>IDENTIFICATION</scope>
</reference>
<evidence type="ECO:0008006" key="3">
    <source>
        <dbReference type="Google" id="ProtNLM"/>
    </source>
</evidence>
<reference evidence="1" key="2">
    <citation type="submission" date="2025-08" db="UniProtKB">
        <authorList>
            <consortium name="Ensembl"/>
        </authorList>
    </citation>
    <scope>IDENTIFICATION</scope>
</reference>
<accession>A0A665TBQ1</accession>
<protein>
    <recommendedName>
        <fullName evidence="3">Organic solute carrier partner 1</fullName>
    </recommendedName>
</protein>
<dbReference type="PANTHER" id="PTHR21439:SF0">
    <property type="entry name" value="PROTEIN OSCP1"/>
    <property type="match status" value="1"/>
</dbReference>
<dbReference type="Ensembl" id="ENSENLT00000003555.1">
    <property type="protein sequence ID" value="ENSENLP00000003372.1"/>
    <property type="gene ID" value="ENSENLG00000001599.1"/>
</dbReference>
<dbReference type="PANTHER" id="PTHR21439">
    <property type="entry name" value="OXIDORED-NITRO DOMAIN-CONTAINING PROTEIN"/>
    <property type="match status" value="1"/>
</dbReference>
<dbReference type="AlphaFoldDB" id="A0A665TBQ1"/>
<name>A0A665TBQ1_ECHNA</name>
<dbReference type="FunCoup" id="A0A665TBQ1">
    <property type="interactions" value="287"/>
</dbReference>
<evidence type="ECO:0000313" key="1">
    <source>
        <dbReference type="Ensembl" id="ENSENLP00000003372.1"/>
    </source>
</evidence>
<proteinExistence type="predicted"/>
<evidence type="ECO:0000313" key="2">
    <source>
        <dbReference type="Proteomes" id="UP000472264"/>
    </source>
</evidence>
<dbReference type="OMA" id="GTMFNKR"/>
<dbReference type="InParanoid" id="A0A665TBQ1"/>
<dbReference type="Proteomes" id="UP000472264">
    <property type="component" value="Chromosome 6"/>
</dbReference>
<keyword evidence="2" id="KW-1185">Reference proteome</keyword>
<gene>
    <name evidence="1" type="primary">oscp1b</name>
</gene>
<dbReference type="InterPro" id="IPR019332">
    <property type="entry name" value="OSCP1"/>
</dbReference>
<organism evidence="1 2">
    <name type="scientific">Echeneis naucrates</name>
    <name type="common">Live sharksucker</name>
    <dbReference type="NCBI Taxonomy" id="173247"/>
    <lineage>
        <taxon>Eukaryota</taxon>
        <taxon>Metazoa</taxon>
        <taxon>Chordata</taxon>
        <taxon>Craniata</taxon>
        <taxon>Vertebrata</taxon>
        <taxon>Euteleostomi</taxon>
        <taxon>Actinopterygii</taxon>
        <taxon>Neopterygii</taxon>
        <taxon>Teleostei</taxon>
        <taxon>Neoteleostei</taxon>
        <taxon>Acanthomorphata</taxon>
        <taxon>Carangaria</taxon>
        <taxon>Carangiformes</taxon>
        <taxon>Echeneidae</taxon>
        <taxon>Echeneis</taxon>
    </lineage>
</organism>
<dbReference type="OrthoDB" id="2157380at2759"/>
<sequence length="391" mass="44129">MSARTLPLLFINLGGEMLYILDQRLRAQNIPSDKARKADWIEEDRRRVMNDIITTMFNKKFLEELFKPQELYSKKALRTVFDRLAHASIMRLNQASMDKLYDLMTMAFKYQVLLCPRPKDILLVSFNHMDAIKDFVKDTPSILSQVDETYRQLIEMYTPLTSGEFQLIRQTLLIFFQDMHIRVSIFLKDKVQNSNGRFVLPTSGPVPHGTQVPGLIRMFSCTGEEVNRLQFNNGGSYSAAIREGSFEIFGDRVTKLGTNMYSVTRPVETHMSGTSKNSTQHTKVNAAPNPLAKEELNLLAKLMGGLEVQKPGNTVDSGFRVNLFATDEEEEEALISRPDELSYGVINIQATKDQQTNAELAKIMGEFTESGDQSPSASSKGDDLLAMMDGL</sequence>
<reference evidence="1" key="1">
    <citation type="submission" date="2021-04" db="EMBL/GenBank/DDBJ databases">
        <authorList>
            <consortium name="Wellcome Sanger Institute Data Sharing"/>
        </authorList>
    </citation>
    <scope>NUCLEOTIDE SEQUENCE [LARGE SCALE GENOMIC DNA]</scope>
</reference>
<dbReference type="GO" id="GO:0005737">
    <property type="term" value="C:cytoplasm"/>
    <property type="evidence" value="ECO:0007669"/>
    <property type="project" value="TreeGrafter"/>
</dbReference>
<dbReference type="GO" id="GO:0005886">
    <property type="term" value="C:plasma membrane"/>
    <property type="evidence" value="ECO:0007669"/>
    <property type="project" value="TreeGrafter"/>
</dbReference>
<dbReference type="Pfam" id="PF10188">
    <property type="entry name" value="Oscp1"/>
    <property type="match status" value="1"/>
</dbReference>